<feature type="transmembrane region" description="Helical" evidence="1">
    <location>
        <begin position="77"/>
        <end position="101"/>
    </location>
</feature>
<dbReference type="WBParaSite" id="TREG1_124090.1">
    <property type="protein sequence ID" value="TREG1_124090.1"/>
    <property type="gene ID" value="TREG1_124090"/>
</dbReference>
<reference evidence="3" key="2">
    <citation type="submission" date="2023-11" db="UniProtKB">
        <authorList>
            <consortium name="WormBaseParasite"/>
        </authorList>
    </citation>
    <scope>IDENTIFICATION</scope>
</reference>
<evidence type="ECO:0000313" key="3">
    <source>
        <dbReference type="WBParaSite" id="TREG1_124090.1"/>
    </source>
</evidence>
<keyword evidence="2" id="KW-1185">Reference proteome</keyword>
<keyword evidence="1" id="KW-0472">Membrane</keyword>
<sequence>MIHCVTTGSLDSKDAVIRLSHFQNLAHLPRCDCIGSEKTLHEVKYFGYRLVSLIEQGLFKLLKSQSFTTTSRIRWDILLYLPLISWSPYVGFLLAIVLKWIKGISHQLDKR</sequence>
<evidence type="ECO:0000256" key="1">
    <source>
        <dbReference type="SAM" id="Phobius"/>
    </source>
</evidence>
<evidence type="ECO:0000313" key="2">
    <source>
        <dbReference type="Proteomes" id="UP000050795"/>
    </source>
</evidence>
<dbReference type="AlphaFoldDB" id="A0AA85J2G7"/>
<protein>
    <submittedName>
        <fullName evidence="3">Uncharacterized protein</fullName>
    </submittedName>
</protein>
<name>A0AA85J2G7_TRIRE</name>
<accession>A0AA85J2G7</accession>
<keyword evidence="1" id="KW-0812">Transmembrane</keyword>
<organism evidence="2 3">
    <name type="scientific">Trichobilharzia regenti</name>
    <name type="common">Nasal bird schistosome</name>
    <dbReference type="NCBI Taxonomy" id="157069"/>
    <lineage>
        <taxon>Eukaryota</taxon>
        <taxon>Metazoa</taxon>
        <taxon>Spiralia</taxon>
        <taxon>Lophotrochozoa</taxon>
        <taxon>Platyhelminthes</taxon>
        <taxon>Trematoda</taxon>
        <taxon>Digenea</taxon>
        <taxon>Strigeidida</taxon>
        <taxon>Schistosomatoidea</taxon>
        <taxon>Schistosomatidae</taxon>
        <taxon>Trichobilharzia</taxon>
    </lineage>
</organism>
<proteinExistence type="predicted"/>
<reference evidence="2" key="1">
    <citation type="submission" date="2022-06" db="EMBL/GenBank/DDBJ databases">
        <authorList>
            <person name="Berger JAMES D."/>
            <person name="Berger JAMES D."/>
        </authorList>
    </citation>
    <scope>NUCLEOTIDE SEQUENCE [LARGE SCALE GENOMIC DNA]</scope>
</reference>
<keyword evidence="1" id="KW-1133">Transmembrane helix</keyword>
<dbReference type="Proteomes" id="UP000050795">
    <property type="component" value="Unassembled WGS sequence"/>
</dbReference>